<dbReference type="InterPro" id="IPR000792">
    <property type="entry name" value="Tscrpt_reg_LuxR_C"/>
</dbReference>
<dbReference type="GO" id="GO:0006355">
    <property type="term" value="P:regulation of DNA-templated transcription"/>
    <property type="evidence" value="ECO:0007669"/>
    <property type="project" value="InterPro"/>
</dbReference>
<keyword evidence="3" id="KW-1185">Reference proteome</keyword>
<dbReference type="InterPro" id="IPR016032">
    <property type="entry name" value="Sig_transdc_resp-reg_C-effctor"/>
</dbReference>
<reference evidence="2 3" key="1">
    <citation type="submission" date="2017-05" db="EMBL/GenBank/DDBJ databases">
        <authorList>
            <person name="Varghese N."/>
            <person name="Submissions S."/>
        </authorList>
    </citation>
    <scope>NUCLEOTIDE SEQUENCE [LARGE SCALE GENOMIC DNA]</scope>
    <source>
        <strain evidence="2 3">DSM 100094</strain>
    </source>
</reference>
<gene>
    <name evidence="2" type="ORF">SAMN06265221_1055</name>
</gene>
<protein>
    <submittedName>
        <fullName evidence="2">Regulatory protein, luxR family</fullName>
    </submittedName>
</protein>
<dbReference type="GO" id="GO:0003677">
    <property type="term" value="F:DNA binding"/>
    <property type="evidence" value="ECO:0007669"/>
    <property type="project" value="InterPro"/>
</dbReference>
<proteinExistence type="predicted"/>
<evidence type="ECO:0000259" key="1">
    <source>
        <dbReference type="PROSITE" id="PS50043"/>
    </source>
</evidence>
<organism evidence="2 3">
    <name type="scientific">Paracoccus laeviglucosivorans</name>
    <dbReference type="NCBI Taxonomy" id="1197861"/>
    <lineage>
        <taxon>Bacteria</taxon>
        <taxon>Pseudomonadati</taxon>
        <taxon>Pseudomonadota</taxon>
        <taxon>Alphaproteobacteria</taxon>
        <taxon>Rhodobacterales</taxon>
        <taxon>Paracoccaceae</taxon>
        <taxon>Paracoccus</taxon>
    </lineage>
</organism>
<sequence>MYVTTGAGIDPAGLKIFADYYHAINPFTPFLANIPPGLAQQSLVSISDDALERTEFYNDWMRHQDDLAGGVAFRTRPYKGRSLVIGVNVRRHRREVINDQAQALLNYLEPHISHAFHVSEVIAELNLHHLAADPDLKAEPQGEMVICDQNLTVVCATPYLGDVLVGLLHIDHLGRLRFADPKAQYWAESLAGRSSEKGSLFFGTHQKGAWTIRALVGEMANCASSVFPGVFRGAGWPERQLTFVISRQDVTRTPVRILNDRFRLSAAESAIAILIAEGHSTSEIADTRQASLHTVRNQIRAVLQKMDVRDRGGIIREVIAIKRDLHR</sequence>
<dbReference type="Gene3D" id="1.10.10.10">
    <property type="entry name" value="Winged helix-like DNA-binding domain superfamily/Winged helix DNA-binding domain"/>
    <property type="match status" value="1"/>
</dbReference>
<name>A0A521CLN2_9RHOB</name>
<dbReference type="InterPro" id="IPR036388">
    <property type="entry name" value="WH-like_DNA-bd_sf"/>
</dbReference>
<dbReference type="SUPFAM" id="SSF46894">
    <property type="entry name" value="C-terminal effector domain of the bipartite response regulators"/>
    <property type="match status" value="1"/>
</dbReference>
<dbReference type="PROSITE" id="PS50043">
    <property type="entry name" value="HTH_LUXR_2"/>
    <property type="match status" value="1"/>
</dbReference>
<dbReference type="AlphaFoldDB" id="A0A521CLN2"/>
<evidence type="ECO:0000313" key="2">
    <source>
        <dbReference type="EMBL" id="SMO60275.1"/>
    </source>
</evidence>
<dbReference type="Proteomes" id="UP000319014">
    <property type="component" value="Unassembled WGS sequence"/>
</dbReference>
<evidence type="ECO:0000313" key="3">
    <source>
        <dbReference type="Proteomes" id="UP000319014"/>
    </source>
</evidence>
<dbReference type="SMART" id="SM00421">
    <property type="entry name" value="HTH_LUXR"/>
    <property type="match status" value="1"/>
</dbReference>
<accession>A0A521CLN2</accession>
<feature type="domain" description="HTH luxR-type" evidence="1">
    <location>
        <begin position="257"/>
        <end position="322"/>
    </location>
</feature>
<dbReference type="Pfam" id="PF00196">
    <property type="entry name" value="GerE"/>
    <property type="match status" value="1"/>
</dbReference>
<dbReference type="EMBL" id="FXTK01000005">
    <property type="protein sequence ID" value="SMO60275.1"/>
    <property type="molecule type" value="Genomic_DNA"/>
</dbReference>